<evidence type="ECO:0000313" key="3">
    <source>
        <dbReference type="Proteomes" id="UP000567179"/>
    </source>
</evidence>
<name>A0A8H5AX08_9AGAR</name>
<organism evidence="2 3">
    <name type="scientific">Psilocybe cf. subviscida</name>
    <dbReference type="NCBI Taxonomy" id="2480587"/>
    <lineage>
        <taxon>Eukaryota</taxon>
        <taxon>Fungi</taxon>
        <taxon>Dikarya</taxon>
        <taxon>Basidiomycota</taxon>
        <taxon>Agaricomycotina</taxon>
        <taxon>Agaricomycetes</taxon>
        <taxon>Agaricomycetidae</taxon>
        <taxon>Agaricales</taxon>
        <taxon>Agaricineae</taxon>
        <taxon>Strophariaceae</taxon>
        <taxon>Psilocybe</taxon>
    </lineage>
</organism>
<dbReference type="AlphaFoldDB" id="A0A8H5AX08"/>
<dbReference type="EMBL" id="JAACJJ010000056">
    <property type="protein sequence ID" value="KAF5312471.1"/>
    <property type="molecule type" value="Genomic_DNA"/>
</dbReference>
<dbReference type="InterPro" id="IPR036047">
    <property type="entry name" value="F-box-like_dom_sf"/>
</dbReference>
<dbReference type="InterPro" id="IPR001810">
    <property type="entry name" value="F-box_dom"/>
</dbReference>
<dbReference type="Proteomes" id="UP000567179">
    <property type="component" value="Unassembled WGS sequence"/>
</dbReference>
<comment type="caution">
    <text evidence="2">The sequence shown here is derived from an EMBL/GenBank/DDBJ whole genome shotgun (WGS) entry which is preliminary data.</text>
</comment>
<sequence>MKQARRKALSEANRKHDVLMNRLPLEICCEIFRQYLPPVEPVKPENCTPLILSAVSRSWRALCHSTPDLWTVMSLHVSIRDDSRSKTRAEVAQDWISRSGELPLTVIIDIKRNVDPQTAYFPAVIAAINQQSQRLTYLWMNISGNLLDLVNFNQHGAQKLLTLGICSLSAITPGRGPRFALCAPRFLDLRISSYLNSAINSSLQWFEIVPDNLIEAHLGDIYWEDVTKIIQNSPQLRSCSIHKNLSGEPPWNTWDNNPNQIKPRTIVHDALEFLHLNEKRHASVFALLMGLLTLPSLKELRITTDRSSDGFNIINLLDPLQAHIYRSSSRLSVLALCNLSFDNFEGGQLYSPISDLIRSVGPTIQHITIEPSVDTRFQDPARLIRSIIDCGTALPLLQSVQVYGPPKWWMHTLQALTTVGDKFYTSTGRPIRLILNTRKCWGWWANTLNELIGLQPTHPQKHDPDERFANNHDNLPPLSTEDVEKLVSSSRVHPPISLSRFSRRKKEFRRMSVCRSLKHFWSISNESNPGLHKTKYPASASSHSKPI</sequence>
<gene>
    <name evidence="2" type="ORF">D9619_003738</name>
</gene>
<dbReference type="SUPFAM" id="SSF81383">
    <property type="entry name" value="F-box domain"/>
    <property type="match status" value="1"/>
</dbReference>
<accession>A0A8H5AX08</accession>
<evidence type="ECO:0000313" key="2">
    <source>
        <dbReference type="EMBL" id="KAF5312471.1"/>
    </source>
</evidence>
<reference evidence="2 3" key="1">
    <citation type="journal article" date="2020" name="ISME J.">
        <title>Uncovering the hidden diversity of litter-decomposition mechanisms in mushroom-forming fungi.</title>
        <authorList>
            <person name="Floudas D."/>
            <person name="Bentzer J."/>
            <person name="Ahren D."/>
            <person name="Johansson T."/>
            <person name="Persson P."/>
            <person name="Tunlid A."/>
        </authorList>
    </citation>
    <scope>NUCLEOTIDE SEQUENCE [LARGE SCALE GENOMIC DNA]</scope>
    <source>
        <strain evidence="2 3">CBS 101986</strain>
    </source>
</reference>
<dbReference type="OrthoDB" id="3139566at2759"/>
<protein>
    <recommendedName>
        <fullName evidence="1">F-box domain-containing protein</fullName>
    </recommendedName>
</protein>
<evidence type="ECO:0000259" key="1">
    <source>
        <dbReference type="Pfam" id="PF12937"/>
    </source>
</evidence>
<dbReference type="Gene3D" id="1.20.1280.50">
    <property type="match status" value="1"/>
</dbReference>
<proteinExistence type="predicted"/>
<feature type="domain" description="F-box" evidence="1">
    <location>
        <begin position="21"/>
        <end position="74"/>
    </location>
</feature>
<dbReference type="Pfam" id="PF12937">
    <property type="entry name" value="F-box-like"/>
    <property type="match status" value="1"/>
</dbReference>
<keyword evidence="3" id="KW-1185">Reference proteome</keyword>